<evidence type="ECO:0000256" key="3">
    <source>
        <dbReference type="ARBA" id="ARBA00023163"/>
    </source>
</evidence>
<dbReference type="KEGG" id="soy:115875051"/>
<keyword evidence="5" id="KW-1185">Reference proteome</keyword>
<evidence type="ECO:0000313" key="6">
    <source>
        <dbReference type="RefSeq" id="XP_030746254.1"/>
    </source>
</evidence>
<dbReference type="Proteomes" id="UP000504635">
    <property type="component" value="Unplaced"/>
</dbReference>
<dbReference type="GeneID" id="115875051"/>
<dbReference type="GO" id="GO:0003677">
    <property type="term" value="F:DNA binding"/>
    <property type="evidence" value="ECO:0007669"/>
    <property type="project" value="InterPro"/>
</dbReference>
<dbReference type="RefSeq" id="XP_030746254.1">
    <property type="nucleotide sequence ID" value="XM_030890394.1"/>
</dbReference>
<keyword evidence="2" id="KW-0240">DNA-directed RNA polymerase</keyword>
<keyword evidence="4" id="KW-0539">Nucleus</keyword>
<protein>
    <submittedName>
        <fullName evidence="6">DNA-directed RNA polymerase III subunit RPC4-like</fullName>
    </submittedName>
</protein>
<organism evidence="5 6">
    <name type="scientific">Sitophilus oryzae</name>
    <name type="common">Rice weevil</name>
    <name type="synonym">Curculio oryzae</name>
    <dbReference type="NCBI Taxonomy" id="7048"/>
    <lineage>
        <taxon>Eukaryota</taxon>
        <taxon>Metazoa</taxon>
        <taxon>Ecdysozoa</taxon>
        <taxon>Arthropoda</taxon>
        <taxon>Hexapoda</taxon>
        <taxon>Insecta</taxon>
        <taxon>Pterygota</taxon>
        <taxon>Neoptera</taxon>
        <taxon>Endopterygota</taxon>
        <taxon>Coleoptera</taxon>
        <taxon>Polyphaga</taxon>
        <taxon>Cucujiformia</taxon>
        <taxon>Curculionidae</taxon>
        <taxon>Dryophthorinae</taxon>
        <taxon>Sitophilus</taxon>
    </lineage>
</organism>
<evidence type="ECO:0000313" key="5">
    <source>
        <dbReference type="Proteomes" id="UP000504635"/>
    </source>
</evidence>
<comment type="subcellular location">
    <subcellularLocation>
        <location evidence="1">Nucleus</location>
    </subcellularLocation>
</comment>
<evidence type="ECO:0000256" key="1">
    <source>
        <dbReference type="ARBA" id="ARBA00004123"/>
    </source>
</evidence>
<reference evidence="6" key="1">
    <citation type="submission" date="2025-08" db="UniProtKB">
        <authorList>
            <consortium name="RefSeq"/>
        </authorList>
    </citation>
    <scope>IDENTIFICATION</scope>
    <source>
        <tissue evidence="6">Gonads</tissue>
    </source>
</reference>
<dbReference type="InterPro" id="IPR007811">
    <property type="entry name" value="RPC4"/>
</dbReference>
<keyword evidence="3" id="KW-0804">Transcription</keyword>
<proteinExistence type="predicted"/>
<dbReference type="OrthoDB" id="5836119at2759"/>
<dbReference type="InParanoid" id="A0A6J2X5R2"/>
<name>A0A6J2X5R2_SITOR</name>
<dbReference type="GO" id="GO:0042797">
    <property type="term" value="P:tRNA transcription by RNA polymerase III"/>
    <property type="evidence" value="ECO:0007669"/>
    <property type="project" value="TreeGrafter"/>
</dbReference>
<dbReference type="PANTHER" id="PTHR13408">
    <property type="entry name" value="DNA-DIRECTED RNA POLYMERASE III"/>
    <property type="match status" value="1"/>
</dbReference>
<dbReference type="AlphaFoldDB" id="A0A6J2X5R2"/>
<dbReference type="FunCoup" id="A0A6J2X5R2">
    <property type="interactions" value="841"/>
</dbReference>
<dbReference type="Pfam" id="PF05132">
    <property type="entry name" value="RNA_pol_Rpc4"/>
    <property type="match status" value="1"/>
</dbReference>
<sequence length="314" mass="35752">MEKRLQSIKFPRDLTLGGTTKQKKIYTPNLNVSRNKTQKDQFLLNGEKKKKIQRQPRNNKTVAKSERFVQSTGIFSDGVGNNILRKTRPGERTSYTTKEDTAMPVPKVRKNDWQIVDNKNELKIYDNLMGEDENTGDHEEKLPFSPLPWGESHIKQSSVPSSLKLDVKIEPDECARLKLNRLKIESNGSIPREFKSANNFTDSNPALMLWSMPDSFAGKGLSDDPNVKTLFDYKLKNMLEGEIGKIRIRKSGKIEVLIGCVKYNLEDSKLKTFSEKIVAIDMSDPKSTPKSAVLGSVQSRFMLNPDWQFILKDL</sequence>
<dbReference type="GO" id="GO:0005666">
    <property type="term" value="C:RNA polymerase III complex"/>
    <property type="evidence" value="ECO:0007669"/>
    <property type="project" value="InterPro"/>
</dbReference>
<accession>A0A6J2X5R2</accession>
<evidence type="ECO:0000256" key="2">
    <source>
        <dbReference type="ARBA" id="ARBA00022478"/>
    </source>
</evidence>
<evidence type="ECO:0000256" key="4">
    <source>
        <dbReference type="ARBA" id="ARBA00023242"/>
    </source>
</evidence>
<dbReference type="PANTHER" id="PTHR13408:SF0">
    <property type="entry name" value="DNA-DIRECTED RNA POLYMERASE III SUBUNIT RPC4"/>
    <property type="match status" value="1"/>
</dbReference>
<gene>
    <name evidence="6" type="primary">LOC115875051</name>
</gene>